<evidence type="ECO:0000313" key="1">
    <source>
        <dbReference type="EnsemblMetazoa" id="tetur10g01040.1"/>
    </source>
</evidence>
<accession>T1KEX0</accession>
<dbReference type="Proteomes" id="UP000015104">
    <property type="component" value="Unassembled WGS sequence"/>
</dbReference>
<protein>
    <submittedName>
        <fullName evidence="1">Uncharacterized protein</fullName>
    </submittedName>
</protein>
<dbReference type="EnsemblMetazoa" id="tetur10g01040.1">
    <property type="protein sequence ID" value="tetur10g01040.1"/>
    <property type="gene ID" value="tetur10g01040"/>
</dbReference>
<dbReference type="AlphaFoldDB" id="T1KEX0"/>
<dbReference type="HOGENOM" id="CLU_3089837_0_0_1"/>
<sequence length="52" mass="5969">MAIKLITSTYPSSFGVHQHIKQHLLLPLVNLFELVSVLHSVNYPVDIDLKIW</sequence>
<name>T1KEX0_TETUR</name>
<proteinExistence type="predicted"/>
<organism evidence="1 2">
    <name type="scientific">Tetranychus urticae</name>
    <name type="common">Two-spotted spider mite</name>
    <dbReference type="NCBI Taxonomy" id="32264"/>
    <lineage>
        <taxon>Eukaryota</taxon>
        <taxon>Metazoa</taxon>
        <taxon>Ecdysozoa</taxon>
        <taxon>Arthropoda</taxon>
        <taxon>Chelicerata</taxon>
        <taxon>Arachnida</taxon>
        <taxon>Acari</taxon>
        <taxon>Acariformes</taxon>
        <taxon>Trombidiformes</taxon>
        <taxon>Prostigmata</taxon>
        <taxon>Eleutherengona</taxon>
        <taxon>Raphignathae</taxon>
        <taxon>Tetranychoidea</taxon>
        <taxon>Tetranychidae</taxon>
        <taxon>Tetranychus</taxon>
    </lineage>
</organism>
<reference evidence="2" key="1">
    <citation type="submission" date="2011-08" db="EMBL/GenBank/DDBJ databases">
        <authorList>
            <person name="Rombauts S."/>
        </authorList>
    </citation>
    <scope>NUCLEOTIDE SEQUENCE</scope>
    <source>
        <strain evidence="2">London</strain>
    </source>
</reference>
<keyword evidence="2" id="KW-1185">Reference proteome</keyword>
<dbReference type="EMBL" id="CAEY01000030">
    <property type="status" value="NOT_ANNOTATED_CDS"/>
    <property type="molecule type" value="Genomic_DNA"/>
</dbReference>
<reference evidence="1" key="2">
    <citation type="submission" date="2015-06" db="UniProtKB">
        <authorList>
            <consortium name="EnsemblMetazoa"/>
        </authorList>
    </citation>
    <scope>IDENTIFICATION</scope>
</reference>
<evidence type="ECO:0000313" key="2">
    <source>
        <dbReference type="Proteomes" id="UP000015104"/>
    </source>
</evidence>